<proteinExistence type="predicted"/>
<evidence type="ECO:0000313" key="2">
    <source>
        <dbReference type="Proteomes" id="UP000289152"/>
    </source>
</evidence>
<comment type="caution">
    <text evidence="1">The sequence shown here is derived from an EMBL/GenBank/DDBJ whole genome shotgun (WGS) entry which is preliminary data.</text>
</comment>
<keyword evidence="2" id="KW-1185">Reference proteome</keyword>
<accession>A0A4Q1BTF5</accession>
<dbReference type="EMBL" id="SDIL01000010">
    <property type="protein sequence ID" value="RXK41270.1"/>
    <property type="molecule type" value="Genomic_DNA"/>
</dbReference>
<protein>
    <submittedName>
        <fullName evidence="1">Uncharacterized protein</fullName>
    </submittedName>
</protein>
<organism evidence="1 2">
    <name type="scientific">Tremella mesenterica</name>
    <name type="common">Jelly fungus</name>
    <dbReference type="NCBI Taxonomy" id="5217"/>
    <lineage>
        <taxon>Eukaryota</taxon>
        <taxon>Fungi</taxon>
        <taxon>Dikarya</taxon>
        <taxon>Basidiomycota</taxon>
        <taxon>Agaricomycotina</taxon>
        <taxon>Tremellomycetes</taxon>
        <taxon>Tremellales</taxon>
        <taxon>Tremellaceae</taxon>
        <taxon>Tremella</taxon>
    </lineage>
</organism>
<evidence type="ECO:0000313" key="1">
    <source>
        <dbReference type="EMBL" id="RXK41270.1"/>
    </source>
</evidence>
<dbReference type="InParanoid" id="A0A4Q1BTF5"/>
<name>A0A4Q1BTF5_TREME</name>
<gene>
    <name evidence="1" type="ORF">M231_01420</name>
</gene>
<dbReference type="VEuPathDB" id="FungiDB:TREMEDRAFT_65219"/>
<dbReference type="Proteomes" id="UP000289152">
    <property type="component" value="Unassembled WGS sequence"/>
</dbReference>
<sequence length="161" mass="18445">MARVTLIETDKMTIQTLFSYLEPSEQVWMALDTMSKVATKLFSQGCREEILEPKLPLYLSNDPSTQPEEHWSKDAGIVSDWVQERASRLKEEYDKEWISPTIKEAASTIATAALDSATELEKIWEVPDPNSMLDKATQRMQLQNLADQTIQSYSMNQNLRD</sequence>
<dbReference type="AlphaFoldDB" id="A0A4Q1BTF5"/>
<reference evidence="1 2" key="1">
    <citation type="submission" date="2016-06" db="EMBL/GenBank/DDBJ databases">
        <title>Evolution of pathogenesis and genome organization in the Tremellales.</title>
        <authorList>
            <person name="Cuomo C."/>
            <person name="Litvintseva A."/>
            <person name="Heitman J."/>
            <person name="Chen Y."/>
            <person name="Sun S."/>
            <person name="Springer D."/>
            <person name="Dromer F."/>
            <person name="Young S."/>
            <person name="Zeng Q."/>
            <person name="Chapman S."/>
            <person name="Gujja S."/>
            <person name="Saif S."/>
            <person name="Birren B."/>
        </authorList>
    </citation>
    <scope>NUCLEOTIDE SEQUENCE [LARGE SCALE GENOMIC DNA]</scope>
    <source>
        <strain evidence="1 2">ATCC 28783</strain>
    </source>
</reference>